<dbReference type="SMART" id="SM00700">
    <property type="entry name" value="JHBP"/>
    <property type="match status" value="1"/>
</dbReference>
<feature type="signal peptide" evidence="4">
    <location>
        <begin position="1"/>
        <end position="20"/>
    </location>
</feature>
<name>A0A9N9WW73_9DIPT</name>
<evidence type="ECO:0008006" key="7">
    <source>
        <dbReference type="Google" id="ProtNLM"/>
    </source>
</evidence>
<dbReference type="InterPro" id="IPR010562">
    <property type="entry name" value="Haemolymph_juvenile_hormone-bd"/>
</dbReference>
<dbReference type="EMBL" id="OU895879">
    <property type="protein sequence ID" value="CAG9808387.1"/>
    <property type="molecule type" value="Genomic_DNA"/>
</dbReference>
<dbReference type="Proteomes" id="UP001153620">
    <property type="component" value="Chromosome 3"/>
</dbReference>
<dbReference type="PANTHER" id="PTHR11008:SF31">
    <property type="entry name" value="PROTEIN TAKEOUT-LIKE PROTEIN"/>
    <property type="match status" value="1"/>
</dbReference>
<keyword evidence="1 4" id="KW-0732">Signal</keyword>
<dbReference type="OrthoDB" id="8189372at2759"/>
<sequence length="249" mass="28720">MEKVVIFAFVVTKLLCLISAQELYFVEKCYRDDPEIDECLRYSGNKLASYLHEGIPELELVDVEPVIIDEISISLGDPEDEDAYRATFRNIEAYGVSNITLARVRSDIDTYQFQLTYEIPRIRVRSNFESSGVLLLIKASGNGDYWGDYENVKCKVYFKGLPYQKVNDDRTYLSVETVKMDFSVRDITMGVENDGNNKVIQAAMNLFINSNAQELLKEMKPALKEKLTILLHNFMENLFSKIPFDEWIE</sequence>
<dbReference type="FunFam" id="3.15.10.30:FF:000001">
    <property type="entry name" value="Takeout-like protein 1"/>
    <property type="match status" value="1"/>
</dbReference>
<reference evidence="5" key="2">
    <citation type="submission" date="2022-10" db="EMBL/GenBank/DDBJ databases">
        <authorList>
            <consortium name="ENA_rothamsted_submissions"/>
            <consortium name="culmorum"/>
            <person name="King R."/>
        </authorList>
    </citation>
    <scope>NUCLEOTIDE SEQUENCE</scope>
</reference>
<dbReference type="PANTHER" id="PTHR11008">
    <property type="entry name" value="PROTEIN TAKEOUT-LIKE PROTEIN"/>
    <property type="match status" value="1"/>
</dbReference>
<dbReference type="GO" id="GO:0005615">
    <property type="term" value="C:extracellular space"/>
    <property type="evidence" value="ECO:0007669"/>
    <property type="project" value="TreeGrafter"/>
</dbReference>
<protein>
    <recommendedName>
        <fullName evidence="7">Hemolymph juvenile hormone binding protein</fullName>
    </recommendedName>
</protein>
<gene>
    <name evidence="5" type="ORF">CHIRRI_LOCUS11229</name>
</gene>
<evidence type="ECO:0000256" key="3">
    <source>
        <dbReference type="ARBA" id="ARBA00060902"/>
    </source>
</evidence>
<keyword evidence="2" id="KW-0090">Biological rhythms</keyword>
<dbReference type="Pfam" id="PF06585">
    <property type="entry name" value="JHBP"/>
    <property type="match status" value="1"/>
</dbReference>
<comment type="similarity">
    <text evidence="3">Belongs to the TO family.</text>
</comment>
<feature type="chain" id="PRO_5040500202" description="Hemolymph juvenile hormone binding protein" evidence="4">
    <location>
        <begin position="21"/>
        <end position="249"/>
    </location>
</feature>
<reference evidence="5" key="1">
    <citation type="submission" date="2022-01" db="EMBL/GenBank/DDBJ databases">
        <authorList>
            <person name="King R."/>
        </authorList>
    </citation>
    <scope>NUCLEOTIDE SEQUENCE</scope>
</reference>
<evidence type="ECO:0000313" key="6">
    <source>
        <dbReference type="Proteomes" id="UP001153620"/>
    </source>
</evidence>
<dbReference type="GO" id="GO:0007623">
    <property type="term" value="P:circadian rhythm"/>
    <property type="evidence" value="ECO:0007669"/>
    <property type="project" value="UniProtKB-ARBA"/>
</dbReference>
<accession>A0A9N9WW73</accession>
<evidence type="ECO:0000256" key="2">
    <source>
        <dbReference type="ARBA" id="ARBA00023108"/>
    </source>
</evidence>
<evidence type="ECO:0000313" key="5">
    <source>
        <dbReference type="EMBL" id="CAG9808387.1"/>
    </source>
</evidence>
<evidence type="ECO:0000256" key="4">
    <source>
        <dbReference type="SAM" id="SignalP"/>
    </source>
</evidence>
<proteinExistence type="inferred from homology"/>
<dbReference type="AlphaFoldDB" id="A0A9N9WW73"/>
<organism evidence="5 6">
    <name type="scientific">Chironomus riparius</name>
    <dbReference type="NCBI Taxonomy" id="315576"/>
    <lineage>
        <taxon>Eukaryota</taxon>
        <taxon>Metazoa</taxon>
        <taxon>Ecdysozoa</taxon>
        <taxon>Arthropoda</taxon>
        <taxon>Hexapoda</taxon>
        <taxon>Insecta</taxon>
        <taxon>Pterygota</taxon>
        <taxon>Neoptera</taxon>
        <taxon>Endopterygota</taxon>
        <taxon>Diptera</taxon>
        <taxon>Nematocera</taxon>
        <taxon>Chironomoidea</taxon>
        <taxon>Chironomidae</taxon>
        <taxon>Chironominae</taxon>
        <taxon>Chironomus</taxon>
    </lineage>
</organism>
<evidence type="ECO:0000256" key="1">
    <source>
        <dbReference type="ARBA" id="ARBA00022729"/>
    </source>
</evidence>
<dbReference type="Gene3D" id="3.15.10.30">
    <property type="entry name" value="Haemolymph juvenile hormone binding protein"/>
    <property type="match status" value="1"/>
</dbReference>
<keyword evidence="6" id="KW-1185">Reference proteome</keyword>
<dbReference type="InterPro" id="IPR038606">
    <property type="entry name" value="To_sf"/>
</dbReference>